<evidence type="ECO:0000256" key="10">
    <source>
        <dbReference type="ARBA" id="ARBA00029774"/>
    </source>
</evidence>
<keyword evidence="14" id="KW-1185">Reference proteome</keyword>
<dbReference type="PANTHER" id="PTHR17490:SF16">
    <property type="entry name" value="THREONYLCARBAMOYL-AMP SYNTHASE"/>
    <property type="match status" value="1"/>
</dbReference>
<sequence length="209" mass="22346">MPQVSLTALVTHAKAGDRVISFPTDTVPALAVRPDRADLIFAAKQRSQEKPLILMAAAPNDLWPFVEGEAEAQQIWQEVATRYWPGALTLVLPASDRVPSAIHPQDSTSIGLRVPNHPVAQAILAQTGPLATTSANLSGQPPLETMTAIAAQFPEVLLLSPEELAYLIPTGEAAANHWSESASGVPSTVIKWSHSTWQVLRSGAVKLEL</sequence>
<reference evidence="13 14" key="1">
    <citation type="submission" date="2022-04" db="EMBL/GenBank/DDBJ databases">
        <title>Positive selection, recombination, and allopatry shape intraspecific diversity of widespread and dominant cyanobacteria.</title>
        <authorList>
            <person name="Wei J."/>
            <person name="Shu W."/>
            <person name="Hu C."/>
        </authorList>
    </citation>
    <scope>NUCLEOTIDE SEQUENCE [LARGE SCALE GENOMIC DNA]</scope>
    <source>
        <strain evidence="13 14">GB2-A4</strain>
    </source>
</reference>
<evidence type="ECO:0000259" key="12">
    <source>
        <dbReference type="PROSITE" id="PS51163"/>
    </source>
</evidence>
<keyword evidence="4" id="KW-0963">Cytoplasm</keyword>
<evidence type="ECO:0000256" key="6">
    <source>
        <dbReference type="ARBA" id="ARBA00022694"/>
    </source>
</evidence>
<dbReference type="Pfam" id="PF01300">
    <property type="entry name" value="Sua5_yciO_yrdC"/>
    <property type="match status" value="1"/>
</dbReference>
<evidence type="ECO:0000313" key="13">
    <source>
        <dbReference type="EMBL" id="MEP0817197.1"/>
    </source>
</evidence>
<evidence type="ECO:0000313" key="14">
    <source>
        <dbReference type="Proteomes" id="UP001464891"/>
    </source>
</evidence>
<dbReference type="SUPFAM" id="SSF55821">
    <property type="entry name" value="YrdC/RibB"/>
    <property type="match status" value="1"/>
</dbReference>
<evidence type="ECO:0000256" key="2">
    <source>
        <dbReference type="ARBA" id="ARBA00007663"/>
    </source>
</evidence>
<evidence type="ECO:0000256" key="4">
    <source>
        <dbReference type="ARBA" id="ARBA00022490"/>
    </source>
</evidence>
<accession>A0ABV0J5Z8</accession>
<dbReference type="PANTHER" id="PTHR17490">
    <property type="entry name" value="SUA5"/>
    <property type="match status" value="1"/>
</dbReference>
<comment type="subcellular location">
    <subcellularLocation>
        <location evidence="1">Cytoplasm</location>
    </subcellularLocation>
</comment>
<evidence type="ECO:0000256" key="3">
    <source>
        <dbReference type="ARBA" id="ARBA00012584"/>
    </source>
</evidence>
<dbReference type="Gene3D" id="3.90.870.10">
    <property type="entry name" value="DHBP synthase"/>
    <property type="match status" value="1"/>
</dbReference>
<dbReference type="Proteomes" id="UP001464891">
    <property type="component" value="Unassembled WGS sequence"/>
</dbReference>
<evidence type="ECO:0000256" key="9">
    <source>
        <dbReference type="ARBA" id="ARBA00022840"/>
    </source>
</evidence>
<dbReference type="InterPro" id="IPR017945">
    <property type="entry name" value="DHBP_synth_RibB-like_a/b_dom"/>
</dbReference>
<comment type="similarity">
    <text evidence="2">Belongs to the SUA5 family.</text>
</comment>
<keyword evidence="5" id="KW-0808">Transferase</keyword>
<dbReference type="EC" id="2.7.7.87" evidence="3"/>
<name>A0ABV0J5Z8_9CYAN</name>
<keyword evidence="9" id="KW-0067">ATP-binding</keyword>
<dbReference type="PROSITE" id="PS51163">
    <property type="entry name" value="YRDC"/>
    <property type="match status" value="1"/>
</dbReference>
<keyword evidence="7" id="KW-0548">Nucleotidyltransferase</keyword>
<evidence type="ECO:0000256" key="8">
    <source>
        <dbReference type="ARBA" id="ARBA00022741"/>
    </source>
</evidence>
<evidence type="ECO:0000256" key="7">
    <source>
        <dbReference type="ARBA" id="ARBA00022695"/>
    </source>
</evidence>
<evidence type="ECO:0000256" key="11">
    <source>
        <dbReference type="ARBA" id="ARBA00048366"/>
    </source>
</evidence>
<dbReference type="InterPro" id="IPR006070">
    <property type="entry name" value="Sua5-like_dom"/>
</dbReference>
<evidence type="ECO:0000256" key="5">
    <source>
        <dbReference type="ARBA" id="ARBA00022679"/>
    </source>
</evidence>
<organism evidence="13 14">
    <name type="scientific">Trichocoleus desertorum GB2-A4</name>
    <dbReference type="NCBI Taxonomy" id="2933944"/>
    <lineage>
        <taxon>Bacteria</taxon>
        <taxon>Bacillati</taxon>
        <taxon>Cyanobacteriota</taxon>
        <taxon>Cyanophyceae</taxon>
        <taxon>Leptolyngbyales</taxon>
        <taxon>Trichocoleusaceae</taxon>
        <taxon>Trichocoleus</taxon>
    </lineage>
</organism>
<keyword evidence="8" id="KW-0547">Nucleotide-binding</keyword>
<dbReference type="RefSeq" id="WP_190437963.1">
    <property type="nucleotide sequence ID" value="NZ_JAMPKM010000004.1"/>
</dbReference>
<comment type="catalytic activity">
    <reaction evidence="11">
        <text>L-threonine + hydrogencarbonate + ATP = L-threonylcarbamoyladenylate + diphosphate + H2O</text>
        <dbReference type="Rhea" id="RHEA:36407"/>
        <dbReference type="ChEBI" id="CHEBI:15377"/>
        <dbReference type="ChEBI" id="CHEBI:17544"/>
        <dbReference type="ChEBI" id="CHEBI:30616"/>
        <dbReference type="ChEBI" id="CHEBI:33019"/>
        <dbReference type="ChEBI" id="CHEBI:57926"/>
        <dbReference type="ChEBI" id="CHEBI:73682"/>
        <dbReference type="EC" id="2.7.7.87"/>
    </reaction>
</comment>
<keyword evidence="6" id="KW-0819">tRNA processing</keyword>
<evidence type="ECO:0000256" key="1">
    <source>
        <dbReference type="ARBA" id="ARBA00004496"/>
    </source>
</evidence>
<comment type="caution">
    <text evidence="13">The sequence shown here is derived from an EMBL/GenBank/DDBJ whole genome shotgun (WGS) entry which is preliminary data.</text>
</comment>
<protein>
    <recommendedName>
        <fullName evidence="10">L-threonylcarbamoyladenylate synthase</fullName>
        <ecNumber evidence="3">2.7.7.87</ecNumber>
    </recommendedName>
    <alternativeName>
        <fullName evidence="10">L-threonylcarbamoyladenylate synthase</fullName>
    </alternativeName>
</protein>
<gene>
    <name evidence="13" type="ORF">NC998_08820</name>
</gene>
<dbReference type="InterPro" id="IPR050156">
    <property type="entry name" value="TC-AMP_synthase_SUA5"/>
</dbReference>
<feature type="domain" description="YrdC-like" evidence="12">
    <location>
        <begin position="3"/>
        <end position="205"/>
    </location>
</feature>
<dbReference type="EMBL" id="JAMPKM010000004">
    <property type="protein sequence ID" value="MEP0817197.1"/>
    <property type="molecule type" value="Genomic_DNA"/>
</dbReference>
<proteinExistence type="inferred from homology"/>